<feature type="domain" description="Reverse transcriptase" evidence="1">
    <location>
        <begin position="1"/>
        <end position="127"/>
    </location>
</feature>
<evidence type="ECO:0000313" key="2">
    <source>
        <dbReference type="EMBL" id="KAJ3630074.1"/>
    </source>
</evidence>
<reference evidence="2" key="1">
    <citation type="journal article" date="2023" name="G3 (Bethesda)">
        <title>Whole genome assemblies of Zophobas morio and Tenebrio molitor.</title>
        <authorList>
            <person name="Kaur S."/>
            <person name="Stinson S.A."/>
            <person name="diCenzo G.C."/>
        </authorList>
    </citation>
    <scope>NUCLEOTIDE SEQUENCE</scope>
    <source>
        <strain evidence="2">QUZm001</strain>
    </source>
</reference>
<name>A0AA38HJN7_9CUCU</name>
<dbReference type="AlphaFoldDB" id="A0AA38HJN7"/>
<dbReference type="EMBL" id="JALNTZ010000855">
    <property type="protein sequence ID" value="KAJ3630074.1"/>
    <property type="molecule type" value="Genomic_DNA"/>
</dbReference>
<comment type="caution">
    <text evidence="2">The sequence shown here is derived from an EMBL/GenBank/DDBJ whole genome shotgun (WGS) entry which is preliminary data.</text>
</comment>
<proteinExistence type="predicted"/>
<keyword evidence="3" id="KW-1185">Reference proteome</keyword>
<dbReference type="InterPro" id="IPR000477">
    <property type="entry name" value="RT_dom"/>
</dbReference>
<dbReference type="Proteomes" id="UP001168821">
    <property type="component" value="Unassembled WGS sequence"/>
</dbReference>
<organism evidence="2 3">
    <name type="scientific">Zophobas morio</name>
    <dbReference type="NCBI Taxonomy" id="2755281"/>
    <lineage>
        <taxon>Eukaryota</taxon>
        <taxon>Metazoa</taxon>
        <taxon>Ecdysozoa</taxon>
        <taxon>Arthropoda</taxon>
        <taxon>Hexapoda</taxon>
        <taxon>Insecta</taxon>
        <taxon>Pterygota</taxon>
        <taxon>Neoptera</taxon>
        <taxon>Endopterygota</taxon>
        <taxon>Coleoptera</taxon>
        <taxon>Polyphaga</taxon>
        <taxon>Cucujiformia</taxon>
        <taxon>Tenebrionidae</taxon>
        <taxon>Zophobas</taxon>
    </lineage>
</organism>
<evidence type="ECO:0000259" key="1">
    <source>
        <dbReference type="PROSITE" id="PS50878"/>
    </source>
</evidence>
<gene>
    <name evidence="2" type="ORF">Zmor_027095</name>
</gene>
<evidence type="ECO:0000313" key="3">
    <source>
        <dbReference type="Proteomes" id="UP001168821"/>
    </source>
</evidence>
<protein>
    <recommendedName>
        <fullName evidence="1">Reverse transcriptase domain-containing protein</fullName>
    </recommendedName>
</protein>
<accession>A0AA38HJN7</accession>
<dbReference type="PROSITE" id="PS50878">
    <property type="entry name" value="RT_POL"/>
    <property type="match status" value="1"/>
</dbReference>
<sequence length="127" mass="13883">MAGGLLCKPHALAIPHGLQEVLKAYLTGRVFSVRVGAARSSPCYLTGGVPQGSLLPPLLFLLYTSDIPLPVRLHKQVAIYANDTMIFFFLQVTRFTMSALTTLISRRLLAGVVSGTSPLKQQRARRF</sequence>